<dbReference type="SUPFAM" id="SSF47769">
    <property type="entry name" value="SAM/Pointed domain"/>
    <property type="match status" value="1"/>
</dbReference>
<gene>
    <name evidence="10" type="ORF">GFSPODELE1_LOCUS2945</name>
</gene>
<feature type="domain" description="SAM" evidence="9">
    <location>
        <begin position="544"/>
        <end position="609"/>
    </location>
</feature>
<dbReference type="PROSITE" id="PS50002">
    <property type="entry name" value="SH3"/>
    <property type="match status" value="1"/>
</dbReference>
<organism evidence="10 11">
    <name type="scientific">Somion occarium</name>
    <dbReference type="NCBI Taxonomy" id="3059160"/>
    <lineage>
        <taxon>Eukaryota</taxon>
        <taxon>Fungi</taxon>
        <taxon>Dikarya</taxon>
        <taxon>Basidiomycota</taxon>
        <taxon>Agaricomycotina</taxon>
        <taxon>Agaricomycetes</taxon>
        <taxon>Polyporales</taxon>
        <taxon>Cerrenaceae</taxon>
        <taxon>Somion</taxon>
    </lineage>
</organism>
<dbReference type="Proteomes" id="UP001497453">
    <property type="component" value="Chromosome 2"/>
</dbReference>
<feature type="region of interest" description="Disordered" evidence="5">
    <location>
        <begin position="128"/>
        <end position="185"/>
    </location>
</feature>
<proteinExistence type="predicted"/>
<dbReference type="InterPro" id="IPR036872">
    <property type="entry name" value="CH_dom_sf"/>
</dbReference>
<feature type="compositionally biased region" description="Acidic residues" evidence="5">
    <location>
        <begin position="233"/>
        <end position="242"/>
    </location>
</feature>
<dbReference type="PROSITE" id="PS50021">
    <property type="entry name" value="CH"/>
    <property type="match status" value="1"/>
</dbReference>
<feature type="region of interest" description="Disordered" evidence="5">
    <location>
        <begin position="607"/>
        <end position="642"/>
    </location>
</feature>
<keyword evidence="1 4" id="KW-0728">SH3 domain</keyword>
<dbReference type="CDD" id="cd13316">
    <property type="entry name" value="PH_Boi"/>
    <property type="match status" value="1"/>
</dbReference>
<keyword evidence="2" id="KW-0597">Phosphoprotein</keyword>
<dbReference type="InterPro" id="IPR001715">
    <property type="entry name" value="CH_dom"/>
</dbReference>
<feature type="domain" description="SH3" evidence="6">
    <location>
        <begin position="67"/>
        <end position="130"/>
    </location>
</feature>
<feature type="domain" description="Calponin-homology (CH)" evidence="8">
    <location>
        <begin position="1212"/>
        <end position="1320"/>
    </location>
</feature>
<dbReference type="SUPFAM" id="SSF50729">
    <property type="entry name" value="PH domain-like"/>
    <property type="match status" value="1"/>
</dbReference>
<evidence type="ECO:0000256" key="5">
    <source>
        <dbReference type="SAM" id="MobiDB-lite"/>
    </source>
</evidence>
<feature type="compositionally biased region" description="Low complexity" evidence="5">
    <location>
        <begin position="132"/>
        <end position="143"/>
    </location>
</feature>
<evidence type="ECO:0000256" key="3">
    <source>
        <dbReference type="ARBA" id="ARBA00022658"/>
    </source>
</evidence>
<feature type="region of interest" description="Disordered" evidence="5">
    <location>
        <begin position="1111"/>
        <end position="1142"/>
    </location>
</feature>
<feature type="compositionally biased region" description="Basic and acidic residues" evidence="5">
    <location>
        <begin position="862"/>
        <end position="872"/>
    </location>
</feature>
<dbReference type="InterPro" id="IPR011993">
    <property type="entry name" value="PH-like_dom_sf"/>
</dbReference>
<evidence type="ECO:0000259" key="7">
    <source>
        <dbReference type="PROSITE" id="PS50003"/>
    </source>
</evidence>
<feature type="domain" description="PH" evidence="7">
    <location>
        <begin position="990"/>
        <end position="1088"/>
    </location>
</feature>
<dbReference type="InterPro" id="IPR045188">
    <property type="entry name" value="Boi1/Boi2-like"/>
</dbReference>
<keyword evidence="3" id="KW-0344">Guanine-nucleotide releasing factor</keyword>
<dbReference type="CDD" id="cd09535">
    <property type="entry name" value="SAM_BOI-like_fungal"/>
    <property type="match status" value="1"/>
</dbReference>
<evidence type="ECO:0000256" key="2">
    <source>
        <dbReference type="ARBA" id="ARBA00022553"/>
    </source>
</evidence>
<evidence type="ECO:0000259" key="8">
    <source>
        <dbReference type="PROSITE" id="PS50021"/>
    </source>
</evidence>
<dbReference type="Pfam" id="PF00169">
    <property type="entry name" value="PH"/>
    <property type="match status" value="1"/>
</dbReference>
<accession>A0ABP1CZ39</accession>
<dbReference type="SMART" id="SM00326">
    <property type="entry name" value="SH3"/>
    <property type="match status" value="1"/>
</dbReference>
<dbReference type="PROSITE" id="PS50105">
    <property type="entry name" value="SAM_DOMAIN"/>
    <property type="match status" value="1"/>
</dbReference>
<dbReference type="PROSITE" id="PS50003">
    <property type="entry name" value="PH_DOMAIN"/>
    <property type="match status" value="1"/>
</dbReference>
<protein>
    <submittedName>
        <fullName evidence="10">Uncharacterized protein</fullName>
    </submittedName>
</protein>
<feature type="region of interest" description="Disordered" evidence="5">
    <location>
        <begin position="1"/>
        <end position="22"/>
    </location>
</feature>
<feature type="compositionally biased region" description="Pro residues" evidence="5">
    <location>
        <begin position="429"/>
        <end position="446"/>
    </location>
</feature>
<dbReference type="CDD" id="cd00174">
    <property type="entry name" value="SH3"/>
    <property type="match status" value="1"/>
</dbReference>
<feature type="compositionally biased region" description="Polar residues" evidence="5">
    <location>
        <begin position="835"/>
        <end position="844"/>
    </location>
</feature>
<evidence type="ECO:0000259" key="6">
    <source>
        <dbReference type="PROSITE" id="PS50002"/>
    </source>
</evidence>
<feature type="region of interest" description="Disordered" evidence="5">
    <location>
        <begin position="789"/>
        <end position="962"/>
    </location>
</feature>
<sequence length="1349" mass="146220">MGAYKTPRPRQLGAGRGSSHRFSAQPSYPLLVSLLSASPPFFLLISFTSPYLSLFTSLPVYDRPHINMPEYVYALHNFVPEKPDEVPFKVGDRIEVIEKDDMYQDGWWQGRNPQGLVGLFPQTYTSTHPPASSTVSFPGSSTSIKGETSAESSSVIPSIALDTLAEEPESTTPNATSTPDDRGRTLSGEMMQATMTDVQKAIEQLGRNDRDGARSFSFVSSHGDYTDRSGTETEGDSEDEEALGWHKGAREKLAMRAKQENEERQAKEAAESVPTTPMRLTAPPIDVEMSDESEGEEDEEQLATLRERHSDPFPIRQHPHIPEEEEEEENDQTVDLSKVPSPAQEPHLPAPPPAPYDAASSHIEPSEDFVVPLPDESDLPTATAEKVSFPLPTPAADVPKPASPTPPSSTIVSLPPLPPSEPVRTTPSSPAPAPPVSPPAIVPSPVPESQQSTPQLSHAPHLLKSIPSTIRVGEQLPFAPSPMASPTVSTIGSVGPQSSIGQQTLTPATTVNSFKTAAPLVAPPAQRQPSVPVSTSSSTRAYEWSVEEVVEWLKSKGFDQGTCDKFIEQEITGDVLLELDQNILKNEIGVLAFGKRVRIINAIAELKRPPSPSESEKQAAAAAAAASTSRSQSISYSHSHTASVQSSAHHSYNAPYYTGPQFSPVSSHMGMMSSQSAPHTHMGGAFLTAENSPQNGEFASQGLPNGWRASDPGSVTATAIGDQHPRENAGLGLGLPISMSSPSINGKLQNRPAQLMLSPSDGALKASAVIDDQKSVNGVDDRGVLSDSETTHALDAKQKRRRLFGRSTESSSLKEKAASLKDTSSSRHSRDIATTPISASPNNDTKSEFADELPPVRRRSKKGGDGERKASDRLSLFGSPFASTIGKSRKPPPRLSTSAEKSEDKPHMSMSTFSRIVHSGERRSSSRPSTSDGTRPKEKIGGASPQDRSILRKRTTSTVDASVIRPGATAVQGPGPNLVSGRSILEQIGTPDHNGWMRKKSDRYNTWKTRYFVLKGSHLYCLRSNNKSETKIKGYVNILGYRVQADENVDPGRYGFQIVHDTDKTHYFSSDEQIVIREWMKALMKATITRDYTNPVVSSSNIPTIPLTVAQAMNPTPRPPSPTAREATQRAHRRDNPNQLSTRDAEVLLMGMPAKEKSLNGNGDRTRLDSFFTVDSVSNKGKDTKKSPPLKSSAPPRPSREMGRVTSTNDHQSLDKSLIEWANSHLPEALQVTDPTTALYGGLALLRLAENIKGKPSSPPVPDSAFPSHPDDDKIDGLFRLFDFLLDNDVKMGSVSINDIRQGKRDKVVQLLRAIKTWEEKRKAIAQSIGKGSITAGPFMAMAGPIDYF</sequence>
<dbReference type="SUPFAM" id="SSF50044">
    <property type="entry name" value="SH3-domain"/>
    <property type="match status" value="1"/>
</dbReference>
<feature type="region of interest" description="Disordered" evidence="5">
    <location>
        <begin position="208"/>
        <end position="458"/>
    </location>
</feature>
<evidence type="ECO:0000313" key="11">
    <source>
        <dbReference type="Proteomes" id="UP001497453"/>
    </source>
</evidence>
<dbReference type="InterPro" id="IPR001660">
    <property type="entry name" value="SAM"/>
</dbReference>
<keyword evidence="11" id="KW-1185">Reference proteome</keyword>
<dbReference type="PANTHER" id="PTHR22902">
    <property type="entry name" value="SESQUIPEDALIAN"/>
    <property type="match status" value="1"/>
</dbReference>
<feature type="compositionally biased region" description="Low complexity" evidence="5">
    <location>
        <begin position="618"/>
        <end position="642"/>
    </location>
</feature>
<dbReference type="SMART" id="SM00233">
    <property type="entry name" value="PH"/>
    <property type="match status" value="1"/>
</dbReference>
<evidence type="ECO:0000259" key="9">
    <source>
        <dbReference type="PROSITE" id="PS50105"/>
    </source>
</evidence>
<dbReference type="InterPro" id="IPR013761">
    <property type="entry name" value="SAM/pointed_sf"/>
</dbReference>
<dbReference type="PANTHER" id="PTHR22902:SF27">
    <property type="entry name" value="PLECKSTRIN HOMOLOGY DOMAIN-CONTAINING FAMILY A MEMBER 3"/>
    <property type="match status" value="1"/>
</dbReference>
<feature type="compositionally biased region" description="Basic and acidic residues" evidence="5">
    <location>
        <begin position="248"/>
        <end position="270"/>
    </location>
</feature>
<dbReference type="EMBL" id="OZ037945">
    <property type="protein sequence ID" value="CAL1699988.1"/>
    <property type="molecule type" value="Genomic_DNA"/>
</dbReference>
<feature type="compositionally biased region" description="Basic and acidic residues" evidence="5">
    <location>
        <begin position="812"/>
        <end position="831"/>
    </location>
</feature>
<evidence type="ECO:0000256" key="4">
    <source>
        <dbReference type="PROSITE-ProRule" id="PRU00192"/>
    </source>
</evidence>
<dbReference type="Pfam" id="PF14604">
    <property type="entry name" value="SH3_9"/>
    <property type="match status" value="1"/>
</dbReference>
<name>A0ABP1CZ39_9APHY</name>
<dbReference type="Gene3D" id="2.30.29.30">
    <property type="entry name" value="Pleckstrin-homology domain (PH domain)/Phosphotyrosine-binding domain (PTB)"/>
    <property type="match status" value="1"/>
</dbReference>
<evidence type="ECO:0000256" key="1">
    <source>
        <dbReference type="ARBA" id="ARBA00022443"/>
    </source>
</evidence>
<dbReference type="Gene3D" id="1.10.418.10">
    <property type="entry name" value="Calponin-like domain"/>
    <property type="match status" value="1"/>
</dbReference>
<dbReference type="Gene3D" id="1.10.150.50">
    <property type="entry name" value="Transcription Factor, Ets-1"/>
    <property type="match status" value="1"/>
</dbReference>
<dbReference type="Gene3D" id="2.30.30.40">
    <property type="entry name" value="SH3 Domains"/>
    <property type="match status" value="1"/>
</dbReference>
<dbReference type="SMART" id="SM00454">
    <property type="entry name" value="SAM"/>
    <property type="match status" value="1"/>
</dbReference>
<feature type="compositionally biased region" description="Acidic residues" evidence="5">
    <location>
        <begin position="288"/>
        <end position="301"/>
    </location>
</feature>
<reference evidence="11" key="1">
    <citation type="submission" date="2024-04" db="EMBL/GenBank/DDBJ databases">
        <authorList>
            <person name="Shaw F."/>
            <person name="Minotto A."/>
        </authorList>
    </citation>
    <scope>NUCLEOTIDE SEQUENCE [LARGE SCALE GENOMIC DNA]</scope>
</reference>
<dbReference type="SUPFAM" id="SSF47576">
    <property type="entry name" value="Calponin-homology domain, CH-domain"/>
    <property type="match status" value="1"/>
</dbReference>
<dbReference type="InterPro" id="IPR036028">
    <property type="entry name" value="SH3-like_dom_sf"/>
</dbReference>
<feature type="compositionally biased region" description="Acidic residues" evidence="5">
    <location>
        <begin position="323"/>
        <end position="332"/>
    </location>
</feature>
<dbReference type="InterPro" id="IPR001452">
    <property type="entry name" value="SH3_domain"/>
</dbReference>
<feature type="region of interest" description="Disordered" evidence="5">
    <location>
        <begin position="1177"/>
        <end position="1211"/>
    </location>
</feature>
<feature type="compositionally biased region" description="Polar residues" evidence="5">
    <location>
        <begin position="144"/>
        <end position="156"/>
    </location>
</feature>
<dbReference type="InterPro" id="IPR001849">
    <property type="entry name" value="PH_domain"/>
</dbReference>
<dbReference type="Pfam" id="PF07647">
    <property type="entry name" value="SAM_2"/>
    <property type="match status" value="1"/>
</dbReference>
<evidence type="ECO:0000313" key="10">
    <source>
        <dbReference type="EMBL" id="CAL1699988.1"/>
    </source>
</evidence>